<dbReference type="PANTHER" id="PTHR37804:SF1">
    <property type="entry name" value="CDAA REGULATORY PROTEIN CDAR"/>
    <property type="match status" value="1"/>
</dbReference>
<keyword evidence="2" id="KW-1185">Reference proteome</keyword>
<protein>
    <recommendedName>
        <fullName evidence="3">YbbR-like protein</fullName>
    </recommendedName>
</protein>
<gene>
    <name evidence="1" type="ORF">Tsumi_11050</name>
</gene>
<dbReference type="InterPro" id="IPR012505">
    <property type="entry name" value="YbbR"/>
</dbReference>
<reference evidence="1 2" key="1">
    <citation type="journal article" date="2025" name="Int. J. Syst. Evol. Microbiol.">
        <title>Desulfovibrio falkowii sp. nov., Porphyromonas miyakawae sp. nov., Mediterraneibacter flintii sp. nov. and Owariibacterium komagatae gen. nov., sp. nov., isolated from human faeces.</title>
        <authorList>
            <person name="Hamaguchi T."/>
            <person name="Ohara M."/>
            <person name="Hisatomi A."/>
            <person name="Sekiguchi K."/>
            <person name="Takeda J.I."/>
            <person name="Ueyama J."/>
            <person name="Ito M."/>
            <person name="Nishiwaki H."/>
            <person name="Ogi T."/>
            <person name="Hirayama M."/>
            <person name="Ohkuma M."/>
            <person name="Sakamoto M."/>
            <person name="Ohno K."/>
        </authorList>
    </citation>
    <scope>NUCLEOTIDE SEQUENCE [LARGE SCALE GENOMIC DNA]</scope>
    <source>
        <strain evidence="1 2">13CB11C</strain>
    </source>
</reference>
<dbReference type="PANTHER" id="PTHR37804">
    <property type="entry name" value="CDAA REGULATORY PROTEIN CDAR"/>
    <property type="match status" value="1"/>
</dbReference>
<sequence>MWLVISLQKNYQTVITIPFDYSQWDERYVTEADLPREISVEIEDKGLVLLSRQLFSHPRPIPLTLSKKQIKRGTFTVTTTELKRLVQEQLSSSTRIRDISPQSINLALNKRHEKEVLISPRITVQPANGFRLVSISTEPASISIFGSRKTVDAVKAVYTDTLTLNNLSKNKKLHINLMPIDGITLSENEVAVEVHIEELTEQTFELPITLLNVPENVHLRALPGRAQLTITLPLSSFGKISEEEFELAVDWNDINPSDSSSLLPIQVIKKAEEVDRYHLTPEKIQYIIEEKKESK</sequence>
<dbReference type="InterPro" id="IPR053154">
    <property type="entry name" value="c-di-AMP_regulator"/>
</dbReference>
<comment type="caution">
    <text evidence="1">The sequence shown here is derived from an EMBL/GenBank/DDBJ whole genome shotgun (WGS) entry which is preliminary data.</text>
</comment>
<name>A0ABQ0E2T5_9PORP</name>
<evidence type="ECO:0008006" key="3">
    <source>
        <dbReference type="Google" id="ProtNLM"/>
    </source>
</evidence>
<dbReference type="Gene3D" id="2.170.120.30">
    <property type="match status" value="1"/>
</dbReference>
<accession>A0ABQ0E2T5</accession>
<proteinExistence type="predicted"/>
<evidence type="ECO:0000313" key="2">
    <source>
        <dbReference type="Proteomes" id="UP001628220"/>
    </source>
</evidence>
<dbReference type="Proteomes" id="UP001628220">
    <property type="component" value="Unassembled WGS sequence"/>
</dbReference>
<organism evidence="1 2">
    <name type="scientific">Porphyromonas miyakawae</name>
    <dbReference type="NCBI Taxonomy" id="3137470"/>
    <lineage>
        <taxon>Bacteria</taxon>
        <taxon>Pseudomonadati</taxon>
        <taxon>Bacteroidota</taxon>
        <taxon>Bacteroidia</taxon>
        <taxon>Bacteroidales</taxon>
        <taxon>Porphyromonadaceae</taxon>
        <taxon>Porphyromonas</taxon>
    </lineage>
</organism>
<dbReference type="Gene3D" id="2.170.120.40">
    <property type="entry name" value="YbbR-like domain"/>
    <property type="match status" value="1"/>
</dbReference>
<dbReference type="Pfam" id="PF07949">
    <property type="entry name" value="YbbR"/>
    <property type="match status" value="1"/>
</dbReference>
<evidence type="ECO:0000313" key="1">
    <source>
        <dbReference type="EMBL" id="GAB1251999.1"/>
    </source>
</evidence>
<dbReference type="EMBL" id="BAAFSF010000004">
    <property type="protein sequence ID" value="GAB1251999.1"/>
    <property type="molecule type" value="Genomic_DNA"/>
</dbReference>